<dbReference type="PANTHER" id="PTHR32071:SF113">
    <property type="entry name" value="ALGINATE BIOSYNTHESIS TRANSCRIPTIONAL REGULATORY PROTEIN ALGB"/>
    <property type="match status" value="1"/>
</dbReference>
<dbReference type="RefSeq" id="WP_144230786.1">
    <property type="nucleotide sequence ID" value="NZ_CBCRVV010000006.1"/>
</dbReference>
<dbReference type="Gene3D" id="3.40.50.300">
    <property type="entry name" value="P-loop containing nucleotide triphosphate hydrolases"/>
    <property type="match status" value="1"/>
</dbReference>
<evidence type="ECO:0000256" key="1">
    <source>
        <dbReference type="ARBA" id="ARBA00022741"/>
    </source>
</evidence>
<dbReference type="SUPFAM" id="SSF52540">
    <property type="entry name" value="P-loop containing nucleoside triphosphate hydrolases"/>
    <property type="match status" value="1"/>
</dbReference>
<dbReference type="PROSITE" id="PS00688">
    <property type="entry name" value="SIGMA54_INTERACT_3"/>
    <property type="match status" value="1"/>
</dbReference>
<gene>
    <name evidence="9" type="ORF">FPL22_12685</name>
</gene>
<dbReference type="InterPro" id="IPR009057">
    <property type="entry name" value="Homeodomain-like_sf"/>
</dbReference>
<dbReference type="GO" id="GO:0005524">
    <property type="term" value="F:ATP binding"/>
    <property type="evidence" value="ECO:0007669"/>
    <property type="project" value="UniProtKB-KW"/>
</dbReference>
<comment type="caution">
    <text evidence="9">The sequence shown here is derived from an EMBL/GenBank/DDBJ whole genome shotgun (WGS) entry which is preliminary data.</text>
</comment>
<feature type="domain" description="Sigma-54 factor interaction" evidence="7">
    <location>
        <begin position="141"/>
        <end position="370"/>
    </location>
</feature>
<keyword evidence="2" id="KW-0067">ATP-binding</keyword>
<dbReference type="InterPro" id="IPR002078">
    <property type="entry name" value="Sigma_54_int"/>
</dbReference>
<evidence type="ECO:0000256" key="5">
    <source>
        <dbReference type="ARBA" id="ARBA00023163"/>
    </source>
</evidence>
<dbReference type="InterPro" id="IPR025944">
    <property type="entry name" value="Sigma_54_int_dom_CS"/>
</dbReference>
<evidence type="ECO:0000256" key="6">
    <source>
        <dbReference type="PROSITE-ProRule" id="PRU00169"/>
    </source>
</evidence>
<keyword evidence="6" id="KW-0597">Phosphoprotein</keyword>
<dbReference type="Gene3D" id="1.10.10.60">
    <property type="entry name" value="Homeodomain-like"/>
    <property type="match status" value="1"/>
</dbReference>
<dbReference type="SUPFAM" id="SSF52172">
    <property type="entry name" value="CheY-like"/>
    <property type="match status" value="1"/>
</dbReference>
<dbReference type="Gene3D" id="1.10.8.60">
    <property type="match status" value="1"/>
</dbReference>
<dbReference type="Pfam" id="PF00158">
    <property type="entry name" value="Sigma54_activat"/>
    <property type="match status" value="1"/>
</dbReference>
<dbReference type="PROSITE" id="PS00676">
    <property type="entry name" value="SIGMA54_INTERACT_2"/>
    <property type="match status" value="1"/>
</dbReference>
<dbReference type="Proteomes" id="UP000315648">
    <property type="component" value="Unassembled WGS sequence"/>
</dbReference>
<dbReference type="AlphaFoldDB" id="A0A556QJY0"/>
<evidence type="ECO:0000256" key="2">
    <source>
        <dbReference type="ARBA" id="ARBA00022840"/>
    </source>
</evidence>
<keyword evidence="1" id="KW-0547">Nucleotide-binding</keyword>
<evidence type="ECO:0000259" key="8">
    <source>
        <dbReference type="PROSITE" id="PS50110"/>
    </source>
</evidence>
<name>A0A556QJY0_9BACT</name>
<organism evidence="9 10">
    <name type="scientific">Rariglobus hedericola</name>
    <dbReference type="NCBI Taxonomy" id="2597822"/>
    <lineage>
        <taxon>Bacteria</taxon>
        <taxon>Pseudomonadati</taxon>
        <taxon>Verrucomicrobiota</taxon>
        <taxon>Opitutia</taxon>
        <taxon>Opitutales</taxon>
        <taxon>Opitutaceae</taxon>
        <taxon>Rariglobus</taxon>
    </lineage>
</organism>
<dbReference type="PROSITE" id="PS50110">
    <property type="entry name" value="RESPONSE_REGULATORY"/>
    <property type="match status" value="1"/>
</dbReference>
<evidence type="ECO:0000256" key="4">
    <source>
        <dbReference type="ARBA" id="ARBA00023125"/>
    </source>
</evidence>
<dbReference type="InterPro" id="IPR058031">
    <property type="entry name" value="AAA_lid_NorR"/>
</dbReference>
<dbReference type="GO" id="GO:0000160">
    <property type="term" value="P:phosphorelay signal transduction system"/>
    <property type="evidence" value="ECO:0007669"/>
    <property type="project" value="InterPro"/>
</dbReference>
<dbReference type="Pfam" id="PF25601">
    <property type="entry name" value="AAA_lid_14"/>
    <property type="match status" value="1"/>
</dbReference>
<evidence type="ECO:0000256" key="3">
    <source>
        <dbReference type="ARBA" id="ARBA00023015"/>
    </source>
</evidence>
<dbReference type="Gene3D" id="3.40.50.2300">
    <property type="match status" value="1"/>
</dbReference>
<dbReference type="InterPro" id="IPR011006">
    <property type="entry name" value="CheY-like_superfamily"/>
</dbReference>
<keyword evidence="5" id="KW-0804">Transcription</keyword>
<dbReference type="InterPro" id="IPR027417">
    <property type="entry name" value="P-loop_NTPase"/>
</dbReference>
<dbReference type="InterPro" id="IPR003593">
    <property type="entry name" value="AAA+_ATPase"/>
</dbReference>
<keyword evidence="10" id="KW-1185">Reference proteome</keyword>
<dbReference type="SMART" id="SM00448">
    <property type="entry name" value="REC"/>
    <property type="match status" value="1"/>
</dbReference>
<protein>
    <submittedName>
        <fullName evidence="9">Sigma-54-dependent Fis family transcriptional regulator</fullName>
    </submittedName>
</protein>
<proteinExistence type="predicted"/>
<keyword evidence="3" id="KW-0805">Transcription regulation</keyword>
<dbReference type="EMBL" id="VMBG01000002">
    <property type="protein sequence ID" value="TSJ76965.1"/>
    <property type="molecule type" value="Genomic_DNA"/>
</dbReference>
<evidence type="ECO:0000313" key="10">
    <source>
        <dbReference type="Proteomes" id="UP000315648"/>
    </source>
</evidence>
<dbReference type="InterPro" id="IPR025943">
    <property type="entry name" value="Sigma_54_int_dom_ATP-bd_2"/>
</dbReference>
<keyword evidence="4" id="KW-0238">DNA-binding</keyword>
<dbReference type="PROSITE" id="PS50045">
    <property type="entry name" value="SIGMA54_INTERACT_4"/>
    <property type="match status" value="1"/>
</dbReference>
<reference evidence="9 10" key="1">
    <citation type="submission" date="2019-07" db="EMBL/GenBank/DDBJ databases">
        <title>Description of 53C-WASEF.</title>
        <authorList>
            <person name="Pitt A."/>
            <person name="Hahn M.W."/>
        </authorList>
    </citation>
    <scope>NUCLEOTIDE SEQUENCE [LARGE SCALE GENOMIC DNA]</scope>
    <source>
        <strain evidence="9 10">53C-WASEF</strain>
    </source>
</reference>
<dbReference type="GO" id="GO:0043565">
    <property type="term" value="F:sequence-specific DNA binding"/>
    <property type="evidence" value="ECO:0007669"/>
    <property type="project" value="InterPro"/>
</dbReference>
<feature type="modified residue" description="4-aspartylphosphate" evidence="6">
    <location>
        <position position="51"/>
    </location>
</feature>
<evidence type="ECO:0000313" key="9">
    <source>
        <dbReference type="EMBL" id="TSJ76965.1"/>
    </source>
</evidence>
<dbReference type="InterPro" id="IPR001789">
    <property type="entry name" value="Sig_transdc_resp-reg_receiver"/>
</dbReference>
<dbReference type="Pfam" id="PF02954">
    <property type="entry name" value="HTH_8"/>
    <property type="match status" value="1"/>
</dbReference>
<dbReference type="PANTHER" id="PTHR32071">
    <property type="entry name" value="TRANSCRIPTIONAL REGULATORY PROTEIN"/>
    <property type="match status" value="1"/>
</dbReference>
<dbReference type="Pfam" id="PF00072">
    <property type="entry name" value="Response_reg"/>
    <property type="match status" value="1"/>
</dbReference>
<sequence>MRVLIVDDEPGIRKTTALAVEAMGHEPIGVSSGLKALKEIETEAFDACFLDLKLGTENGLVVLEKLLKAQPSLPVVMFTAYANISTAVDAMRRGATDFIPKPFTPEQIRQVLEKIEKNRRLEKRVEQLESQITDEAPAVDLTSEEVTVQRTLAIAFKAAETSASILILGPSGTGKSVLAREIHRRGAQKDNAFVTVNCPSLSKELLESELFGHVKGSFTGAVADTIGKVAAADGGTLFLDEIGEMPLEIQPKLLRLLQEREYERVGESRTRRANVRVIAATNRNLAEEVKAGRFREDLFYRLNVITLTMSGLRDRPADFSRLATSYLDFFSKRIGKKLNGFSPEVDDAFSRYAWPGNLRELRNVIERAVILANGDRLGLEDMPEEFATPEDSRVTVGGRVTLEELETEHLRRVLGTTKTLDDAAKILGIDPATLYRKRQKLGMI</sequence>
<dbReference type="SMART" id="SM00382">
    <property type="entry name" value="AAA"/>
    <property type="match status" value="1"/>
</dbReference>
<feature type="domain" description="Response regulatory" evidence="8">
    <location>
        <begin position="2"/>
        <end position="116"/>
    </location>
</feature>
<evidence type="ECO:0000259" key="7">
    <source>
        <dbReference type="PROSITE" id="PS50045"/>
    </source>
</evidence>
<dbReference type="CDD" id="cd00009">
    <property type="entry name" value="AAA"/>
    <property type="match status" value="1"/>
</dbReference>
<dbReference type="GO" id="GO:0006355">
    <property type="term" value="P:regulation of DNA-templated transcription"/>
    <property type="evidence" value="ECO:0007669"/>
    <property type="project" value="InterPro"/>
</dbReference>
<accession>A0A556QJY0</accession>
<dbReference type="SUPFAM" id="SSF46689">
    <property type="entry name" value="Homeodomain-like"/>
    <property type="match status" value="1"/>
</dbReference>
<dbReference type="OrthoDB" id="9802354at2"/>
<dbReference type="InterPro" id="IPR002197">
    <property type="entry name" value="HTH_Fis"/>
</dbReference>
<dbReference type="FunFam" id="3.40.50.300:FF:000006">
    <property type="entry name" value="DNA-binding transcriptional regulator NtrC"/>
    <property type="match status" value="1"/>
</dbReference>